<dbReference type="RefSeq" id="WP_282335092.1">
    <property type="nucleotide sequence ID" value="NZ_JASBRG010000007.1"/>
</dbReference>
<dbReference type="EMBL" id="JASBRG010000007">
    <property type="protein sequence ID" value="MDI3320990.1"/>
    <property type="molecule type" value="Genomic_DNA"/>
</dbReference>
<reference evidence="3 4" key="1">
    <citation type="submission" date="2023-05" db="EMBL/GenBank/DDBJ databases">
        <title>Genome sequence of Pinibacter sp. MAH-24.</title>
        <authorList>
            <person name="Huq M.A."/>
        </authorList>
    </citation>
    <scope>NUCLEOTIDE SEQUENCE [LARGE SCALE GENOMIC DNA]</scope>
    <source>
        <strain evidence="3 4">MAH-24</strain>
    </source>
</reference>
<sequence>MNTYIALIIVGTVLLIVSFAFTKDSIYLIRHGEKTISTITRVEEVANSKNHSSYYILSFTTINGKEKEFECHFPAALPTTYLGGEVPIVYDPHNPSDIKILTYFGAFAPAIIIGAFAAGFLFIGIGYFAAQIVLK</sequence>
<keyword evidence="1" id="KW-0812">Transmembrane</keyword>
<feature type="domain" description="DUF3592" evidence="2">
    <location>
        <begin position="38"/>
        <end position="100"/>
    </location>
</feature>
<dbReference type="Proteomes" id="UP001226434">
    <property type="component" value="Unassembled WGS sequence"/>
</dbReference>
<dbReference type="Pfam" id="PF12158">
    <property type="entry name" value="DUF3592"/>
    <property type="match status" value="1"/>
</dbReference>
<gene>
    <name evidence="3" type="ORF">QJ048_14455</name>
</gene>
<proteinExistence type="predicted"/>
<evidence type="ECO:0000259" key="2">
    <source>
        <dbReference type="Pfam" id="PF12158"/>
    </source>
</evidence>
<feature type="transmembrane region" description="Helical" evidence="1">
    <location>
        <begin position="100"/>
        <end position="130"/>
    </location>
</feature>
<name>A0ABT6REJ4_9BACT</name>
<protein>
    <submittedName>
        <fullName evidence="3">DUF3592 domain-containing protein</fullName>
    </submittedName>
</protein>
<dbReference type="InterPro" id="IPR021994">
    <property type="entry name" value="DUF3592"/>
</dbReference>
<evidence type="ECO:0000313" key="3">
    <source>
        <dbReference type="EMBL" id="MDI3320990.1"/>
    </source>
</evidence>
<keyword evidence="1" id="KW-0472">Membrane</keyword>
<keyword evidence="1" id="KW-1133">Transmembrane helix</keyword>
<evidence type="ECO:0000313" key="4">
    <source>
        <dbReference type="Proteomes" id="UP001226434"/>
    </source>
</evidence>
<keyword evidence="4" id="KW-1185">Reference proteome</keyword>
<accession>A0ABT6REJ4</accession>
<comment type="caution">
    <text evidence="3">The sequence shown here is derived from an EMBL/GenBank/DDBJ whole genome shotgun (WGS) entry which is preliminary data.</text>
</comment>
<organism evidence="3 4">
    <name type="scientific">Pinibacter soli</name>
    <dbReference type="NCBI Taxonomy" id="3044211"/>
    <lineage>
        <taxon>Bacteria</taxon>
        <taxon>Pseudomonadati</taxon>
        <taxon>Bacteroidota</taxon>
        <taxon>Chitinophagia</taxon>
        <taxon>Chitinophagales</taxon>
        <taxon>Chitinophagaceae</taxon>
        <taxon>Pinibacter</taxon>
    </lineage>
</organism>
<evidence type="ECO:0000256" key="1">
    <source>
        <dbReference type="SAM" id="Phobius"/>
    </source>
</evidence>